<evidence type="ECO:0000313" key="1">
    <source>
        <dbReference type="EMBL" id="KAH0560598.1"/>
    </source>
</evidence>
<gene>
    <name evidence="1" type="ORF">KQX54_006220</name>
</gene>
<name>A0AAV7IV57_COTGL</name>
<comment type="caution">
    <text evidence="1">The sequence shown here is derived from an EMBL/GenBank/DDBJ whole genome shotgun (WGS) entry which is preliminary data.</text>
</comment>
<accession>A0AAV7IV57</accession>
<protein>
    <submittedName>
        <fullName evidence="1">Uncharacterized protein</fullName>
    </submittedName>
</protein>
<dbReference type="Proteomes" id="UP000826195">
    <property type="component" value="Unassembled WGS sequence"/>
</dbReference>
<sequence length="143" mass="16342">MRYPKQDETIMSDNDNVDVNEVFENLLLAEDIAEKSGFDEGVEAGKNQLLKGYHLGYHRASVLAAQLGYYSGVIEFCLHEKNFSPKVLEQAKKLKDEIRKFPKDNDETFDMEQGLKNIKVKFTKLCSLAKINSAYPEAEKLDF</sequence>
<dbReference type="EMBL" id="JAHXZJ010000374">
    <property type="protein sequence ID" value="KAH0560598.1"/>
    <property type="molecule type" value="Genomic_DNA"/>
</dbReference>
<evidence type="ECO:0000313" key="2">
    <source>
        <dbReference type="Proteomes" id="UP000826195"/>
    </source>
</evidence>
<organism evidence="1 2">
    <name type="scientific">Cotesia glomerata</name>
    <name type="common">Lepidopteran parasitic wasp</name>
    <name type="synonym">Apanteles glomeratus</name>
    <dbReference type="NCBI Taxonomy" id="32391"/>
    <lineage>
        <taxon>Eukaryota</taxon>
        <taxon>Metazoa</taxon>
        <taxon>Ecdysozoa</taxon>
        <taxon>Arthropoda</taxon>
        <taxon>Hexapoda</taxon>
        <taxon>Insecta</taxon>
        <taxon>Pterygota</taxon>
        <taxon>Neoptera</taxon>
        <taxon>Endopterygota</taxon>
        <taxon>Hymenoptera</taxon>
        <taxon>Apocrita</taxon>
        <taxon>Ichneumonoidea</taxon>
        <taxon>Braconidae</taxon>
        <taxon>Microgastrinae</taxon>
        <taxon>Cotesia</taxon>
    </lineage>
</organism>
<reference evidence="1 2" key="1">
    <citation type="journal article" date="2021" name="J. Hered.">
        <title>A chromosome-level genome assembly of the parasitoid wasp, Cotesia glomerata (Hymenoptera: Braconidae).</title>
        <authorList>
            <person name="Pinto B.J."/>
            <person name="Weis J.J."/>
            <person name="Gamble T."/>
            <person name="Ode P.J."/>
            <person name="Paul R."/>
            <person name="Zaspel J.M."/>
        </authorList>
    </citation>
    <scope>NUCLEOTIDE SEQUENCE [LARGE SCALE GENOMIC DNA]</scope>
    <source>
        <strain evidence="1">CgM1</strain>
    </source>
</reference>
<keyword evidence="2" id="KW-1185">Reference proteome</keyword>
<proteinExistence type="predicted"/>
<dbReference type="AlphaFoldDB" id="A0AAV7IV57"/>